<sequence length="999" mass="110804">MPHRVEPGLGLREDSLSSQGPMAQNQIDPSAGDAAFAVDTQAQAQQQSLWRRIIFGRDKDNGSARSGDASSKGQSSDQQDDLKSGVIRRVSRKVVPGLPRAQTFKRQQSELRNKLEPIQPTPAERRAVSMDRRGHASTSASFSQSNPRTSAPDFLHHTLSATTSIPSLPINHVEEKMTESTEELNGIRPEWEAAHDVPHIADVVSQFDAHSMTTSQYDSMIHDELERIWILNLSMHFRDKSKREKFFVTFREHDTLWRRVTISLDYRSAPDNSLEMELVHTKFQRDKSAKIYEAIRESLGDIQFYNTVTNLKLQTTDGRLHVHVVEDVNEIINYPTVRMILHMRCRRVKEREIEFDSHLSGFVYKVRVNNEMLIKKEIPGPDTVEEFLYEINALNRLRLANNVIQFYGVIVDDKEEHVKGLLISYAEQGALIDVLYDGEHSLPWNTRERWARQIVNGLSEIHEAGFVQGDFTLSNIVVNDEGDAKIIDINRRGCPVGWEPPEATPLIESNQRISMYIGVKSDLYQLGMVLWALATQEDEPEAHGRPLRIGSDVKVPGWYCRIVEICLSEDPRFRIQALHLLSMFPDVEEDSQYGLPNASSISIDEGSSRHEHISEPIPANGIPQIKTVQPPSDWAYVGWGNPQMEEDSYFYPPRGRSPPSPLPSNHGGYRSPRYGQDVVSYSDNRGALTAPSVSDVPHGELGAISKAALSTEELMKTKATESEGQPPGTAEIVGKELETKKGDGQSPLVQENIEPREVKDGDEAPLSRELSTPHEPTEAEDLGDNATAERPDFKGNGQILPLTDSYHGPDAGKTEPDIEIQADRDTEVDETPRTYTHLDPGEGLHVLRVSDTLDRANTPGFLEGGHDPVEFPAGSEAADTPSITLGAPQDITSVPADEKAAAQQPSDRDMATDVGLAPPSPGMTSSQPVTTARVPDALTGIGSAYDDHLDMEKRHALIPEDDFGMILEASPEESHDITTDTTATGIVAPAPAVDDNEKQ</sequence>
<feature type="region of interest" description="Disordered" evidence="1">
    <location>
        <begin position="57"/>
        <end position="152"/>
    </location>
</feature>
<dbReference type="GO" id="GO:0007165">
    <property type="term" value="P:signal transduction"/>
    <property type="evidence" value="ECO:0007669"/>
    <property type="project" value="TreeGrafter"/>
</dbReference>
<evidence type="ECO:0000256" key="1">
    <source>
        <dbReference type="SAM" id="MobiDB-lite"/>
    </source>
</evidence>
<feature type="compositionally biased region" description="Basic and acidic residues" evidence="1">
    <location>
        <begin position="1"/>
        <end position="15"/>
    </location>
</feature>
<dbReference type="Pfam" id="PF07714">
    <property type="entry name" value="PK_Tyr_Ser-Thr"/>
    <property type="match status" value="1"/>
</dbReference>
<reference evidence="3" key="1">
    <citation type="journal article" date="2023" name="Mol. Phylogenet. Evol.">
        <title>Genome-scale phylogeny and comparative genomics of the fungal order Sordariales.</title>
        <authorList>
            <person name="Hensen N."/>
            <person name="Bonometti L."/>
            <person name="Westerberg I."/>
            <person name="Brannstrom I.O."/>
            <person name="Guillou S."/>
            <person name="Cros-Aarteil S."/>
            <person name="Calhoun S."/>
            <person name="Haridas S."/>
            <person name="Kuo A."/>
            <person name="Mondo S."/>
            <person name="Pangilinan J."/>
            <person name="Riley R."/>
            <person name="LaButti K."/>
            <person name="Andreopoulos B."/>
            <person name="Lipzen A."/>
            <person name="Chen C."/>
            <person name="Yan M."/>
            <person name="Daum C."/>
            <person name="Ng V."/>
            <person name="Clum A."/>
            <person name="Steindorff A."/>
            <person name="Ohm R.A."/>
            <person name="Martin F."/>
            <person name="Silar P."/>
            <person name="Natvig D.O."/>
            <person name="Lalanne C."/>
            <person name="Gautier V."/>
            <person name="Ament-Velasquez S.L."/>
            <person name="Kruys A."/>
            <person name="Hutchinson M.I."/>
            <person name="Powell A.J."/>
            <person name="Barry K."/>
            <person name="Miller A.N."/>
            <person name="Grigoriev I.V."/>
            <person name="Debuchy R."/>
            <person name="Gladieux P."/>
            <person name="Hiltunen Thoren M."/>
            <person name="Johannesson H."/>
        </authorList>
    </citation>
    <scope>NUCLEOTIDE SEQUENCE</scope>
    <source>
        <strain evidence="3">CBS 118394</strain>
    </source>
</reference>
<feature type="region of interest" description="Disordered" evidence="1">
    <location>
        <begin position="857"/>
        <end position="935"/>
    </location>
</feature>
<dbReference type="EMBL" id="JAUEDM010000004">
    <property type="protein sequence ID" value="KAK3318380.1"/>
    <property type="molecule type" value="Genomic_DNA"/>
</dbReference>
<proteinExistence type="predicted"/>
<keyword evidence="3" id="KW-0808">Transferase</keyword>
<feature type="compositionally biased region" description="Polar residues" evidence="1">
    <location>
        <begin position="136"/>
        <end position="149"/>
    </location>
</feature>
<feature type="compositionally biased region" description="Polar residues" evidence="1">
    <location>
        <begin position="16"/>
        <end position="28"/>
    </location>
</feature>
<comment type="caution">
    <text evidence="3">The sequence shown here is derived from an EMBL/GenBank/DDBJ whole genome shotgun (WGS) entry which is preliminary data.</text>
</comment>
<dbReference type="Gene3D" id="1.10.510.10">
    <property type="entry name" value="Transferase(Phosphotransferase) domain 1"/>
    <property type="match status" value="1"/>
</dbReference>
<dbReference type="PROSITE" id="PS50011">
    <property type="entry name" value="PROTEIN_KINASE_DOM"/>
    <property type="match status" value="1"/>
</dbReference>
<accession>A0AAE0M450</accession>
<feature type="region of interest" description="Disordered" evidence="1">
    <location>
        <begin position="1"/>
        <end position="32"/>
    </location>
</feature>
<keyword evidence="4" id="KW-1185">Reference proteome</keyword>
<evidence type="ECO:0000259" key="2">
    <source>
        <dbReference type="PROSITE" id="PS50011"/>
    </source>
</evidence>
<feature type="compositionally biased region" description="Low complexity" evidence="1">
    <location>
        <begin position="66"/>
        <end position="77"/>
    </location>
</feature>
<name>A0AAE0M450_9PEZI</name>
<dbReference type="GO" id="GO:0005737">
    <property type="term" value="C:cytoplasm"/>
    <property type="evidence" value="ECO:0007669"/>
    <property type="project" value="TreeGrafter"/>
</dbReference>
<feature type="region of interest" description="Disordered" evidence="1">
    <location>
        <begin position="973"/>
        <end position="999"/>
    </location>
</feature>
<feature type="compositionally biased region" description="Basic and acidic residues" evidence="1">
    <location>
        <begin position="753"/>
        <end position="777"/>
    </location>
</feature>
<dbReference type="GO" id="GO:0005524">
    <property type="term" value="F:ATP binding"/>
    <property type="evidence" value="ECO:0007669"/>
    <property type="project" value="InterPro"/>
</dbReference>
<organism evidence="3 4">
    <name type="scientific">Apodospora peruviana</name>
    <dbReference type="NCBI Taxonomy" id="516989"/>
    <lineage>
        <taxon>Eukaryota</taxon>
        <taxon>Fungi</taxon>
        <taxon>Dikarya</taxon>
        <taxon>Ascomycota</taxon>
        <taxon>Pezizomycotina</taxon>
        <taxon>Sordariomycetes</taxon>
        <taxon>Sordariomycetidae</taxon>
        <taxon>Sordariales</taxon>
        <taxon>Lasiosphaeriaceae</taxon>
        <taxon>Apodospora</taxon>
    </lineage>
</organism>
<keyword evidence="3" id="KW-0418">Kinase</keyword>
<dbReference type="PANTHER" id="PTHR23257">
    <property type="entry name" value="SERINE-THREONINE PROTEIN KINASE"/>
    <property type="match status" value="1"/>
</dbReference>
<feature type="region of interest" description="Disordered" evidence="1">
    <location>
        <begin position="648"/>
        <end position="675"/>
    </location>
</feature>
<dbReference type="InterPro" id="IPR001245">
    <property type="entry name" value="Ser-Thr/Tyr_kinase_cat_dom"/>
</dbReference>
<protein>
    <submittedName>
        <fullName evidence="3">Protein kinase</fullName>
    </submittedName>
</protein>
<dbReference type="Proteomes" id="UP001283341">
    <property type="component" value="Unassembled WGS sequence"/>
</dbReference>
<dbReference type="InterPro" id="IPR011009">
    <property type="entry name" value="Kinase-like_dom_sf"/>
</dbReference>
<dbReference type="CDD" id="cd00180">
    <property type="entry name" value="PKc"/>
    <property type="match status" value="1"/>
</dbReference>
<feature type="compositionally biased region" description="Basic and acidic residues" evidence="1">
    <location>
        <begin position="896"/>
        <end position="911"/>
    </location>
</feature>
<feature type="compositionally biased region" description="Basic and acidic residues" evidence="1">
    <location>
        <begin position="123"/>
        <end position="134"/>
    </location>
</feature>
<gene>
    <name evidence="3" type="ORF">B0H66DRAFT_235508</name>
</gene>
<dbReference type="SUPFAM" id="SSF56112">
    <property type="entry name" value="Protein kinase-like (PK-like)"/>
    <property type="match status" value="1"/>
</dbReference>
<dbReference type="InterPro" id="IPR050167">
    <property type="entry name" value="Ser_Thr_protein_kinase"/>
</dbReference>
<evidence type="ECO:0000313" key="3">
    <source>
        <dbReference type="EMBL" id="KAK3318380.1"/>
    </source>
</evidence>
<reference evidence="3" key="2">
    <citation type="submission" date="2023-06" db="EMBL/GenBank/DDBJ databases">
        <authorList>
            <consortium name="Lawrence Berkeley National Laboratory"/>
            <person name="Haridas S."/>
            <person name="Hensen N."/>
            <person name="Bonometti L."/>
            <person name="Westerberg I."/>
            <person name="Brannstrom I.O."/>
            <person name="Guillou S."/>
            <person name="Cros-Aarteil S."/>
            <person name="Calhoun S."/>
            <person name="Kuo A."/>
            <person name="Mondo S."/>
            <person name="Pangilinan J."/>
            <person name="Riley R."/>
            <person name="Labutti K."/>
            <person name="Andreopoulos B."/>
            <person name="Lipzen A."/>
            <person name="Chen C."/>
            <person name="Yanf M."/>
            <person name="Daum C."/>
            <person name="Ng V."/>
            <person name="Clum A."/>
            <person name="Steindorff A."/>
            <person name="Ohm R."/>
            <person name="Martin F."/>
            <person name="Silar P."/>
            <person name="Natvig D."/>
            <person name="Lalanne C."/>
            <person name="Gautier V."/>
            <person name="Ament-Velasquez S.L."/>
            <person name="Kruys A."/>
            <person name="Hutchinson M.I."/>
            <person name="Powell A.J."/>
            <person name="Barry K."/>
            <person name="Miller A.N."/>
            <person name="Grigoriev I.V."/>
            <person name="Debuchy R."/>
            <person name="Gladieux P."/>
            <person name="Thoren M.H."/>
            <person name="Johannesson H."/>
        </authorList>
    </citation>
    <scope>NUCLEOTIDE SEQUENCE</scope>
    <source>
        <strain evidence="3">CBS 118394</strain>
    </source>
</reference>
<dbReference type="GO" id="GO:0004672">
    <property type="term" value="F:protein kinase activity"/>
    <property type="evidence" value="ECO:0007669"/>
    <property type="project" value="InterPro"/>
</dbReference>
<dbReference type="AlphaFoldDB" id="A0AAE0M450"/>
<dbReference type="InterPro" id="IPR000719">
    <property type="entry name" value="Prot_kinase_dom"/>
</dbReference>
<feature type="region of interest" description="Disordered" evidence="1">
    <location>
        <begin position="737"/>
        <end position="842"/>
    </location>
</feature>
<evidence type="ECO:0000313" key="4">
    <source>
        <dbReference type="Proteomes" id="UP001283341"/>
    </source>
</evidence>
<feature type="domain" description="Protein kinase" evidence="2">
    <location>
        <begin position="349"/>
        <end position="587"/>
    </location>
</feature>
<feature type="compositionally biased region" description="Basic and acidic residues" evidence="1">
    <location>
        <begin position="810"/>
        <end position="825"/>
    </location>
</feature>